<gene>
    <name evidence="7" type="ORF">CEE37_14400</name>
</gene>
<proteinExistence type="predicted"/>
<sequence>MLENLWWVWVVVGILLIVIEIATTNFIVMWFGIASIITAIPVYFEASTEIIIITYAASLLILTTFVRKITMDWFSRGSSDIKTNVGSLVSQVAIVTEDINVILSTGKVKVGKEVWSAISDDKDPISKGERVKVIKAAGVKLIVTREN</sequence>
<name>A0A532UPS9_UNCL8</name>
<evidence type="ECO:0000256" key="4">
    <source>
        <dbReference type="ARBA" id="ARBA00023136"/>
    </source>
</evidence>
<evidence type="ECO:0000259" key="6">
    <source>
        <dbReference type="Pfam" id="PF01957"/>
    </source>
</evidence>
<dbReference type="InterPro" id="IPR002810">
    <property type="entry name" value="NfeD-like_C"/>
</dbReference>
<dbReference type="PANTHER" id="PTHR33507:SF3">
    <property type="entry name" value="INNER MEMBRANE PROTEIN YBBJ"/>
    <property type="match status" value="1"/>
</dbReference>
<dbReference type="InterPro" id="IPR012340">
    <property type="entry name" value="NA-bd_OB-fold"/>
</dbReference>
<evidence type="ECO:0000313" key="8">
    <source>
        <dbReference type="Proteomes" id="UP000319619"/>
    </source>
</evidence>
<comment type="caution">
    <text evidence="7">The sequence shown here is derived from an EMBL/GenBank/DDBJ whole genome shotgun (WGS) entry which is preliminary data.</text>
</comment>
<dbReference type="SUPFAM" id="SSF141322">
    <property type="entry name" value="NfeD domain-like"/>
    <property type="match status" value="1"/>
</dbReference>
<evidence type="ECO:0000256" key="3">
    <source>
        <dbReference type="ARBA" id="ARBA00022989"/>
    </source>
</evidence>
<evidence type="ECO:0000256" key="2">
    <source>
        <dbReference type="ARBA" id="ARBA00022692"/>
    </source>
</evidence>
<dbReference type="InterPro" id="IPR052165">
    <property type="entry name" value="Membrane_assoc_protease"/>
</dbReference>
<evidence type="ECO:0000256" key="5">
    <source>
        <dbReference type="SAM" id="Phobius"/>
    </source>
</evidence>
<comment type="subcellular location">
    <subcellularLocation>
        <location evidence="1">Membrane</location>
        <topology evidence="1">Multi-pass membrane protein</topology>
    </subcellularLocation>
</comment>
<protein>
    <recommendedName>
        <fullName evidence="6">NfeD-like C-terminal domain-containing protein</fullName>
    </recommendedName>
</protein>
<keyword evidence="4 5" id="KW-0472">Membrane</keyword>
<feature type="transmembrane region" description="Helical" evidence="5">
    <location>
        <begin position="50"/>
        <end position="66"/>
    </location>
</feature>
<dbReference type="PANTHER" id="PTHR33507">
    <property type="entry name" value="INNER MEMBRANE PROTEIN YBBJ"/>
    <property type="match status" value="1"/>
</dbReference>
<dbReference type="Gene3D" id="2.40.50.140">
    <property type="entry name" value="Nucleic acid-binding proteins"/>
    <property type="match status" value="1"/>
</dbReference>
<feature type="domain" description="NfeD-like C-terminal" evidence="6">
    <location>
        <begin position="87"/>
        <end position="145"/>
    </location>
</feature>
<reference evidence="7 8" key="1">
    <citation type="submission" date="2017-06" db="EMBL/GenBank/DDBJ databases">
        <title>Novel microbial phyla capable of carbon fixation and sulfur reduction in deep-sea sediments.</title>
        <authorList>
            <person name="Huang J."/>
            <person name="Baker B."/>
            <person name="Wang Y."/>
        </authorList>
    </citation>
    <scope>NUCLEOTIDE SEQUENCE [LARGE SCALE GENOMIC DNA]</scope>
    <source>
        <strain evidence="7">B3_LCP</strain>
    </source>
</reference>
<accession>A0A532UPS9</accession>
<dbReference type="Proteomes" id="UP000319619">
    <property type="component" value="Unassembled WGS sequence"/>
</dbReference>
<dbReference type="EMBL" id="NJBN01000014">
    <property type="protein sequence ID" value="TKJ36902.1"/>
    <property type="molecule type" value="Genomic_DNA"/>
</dbReference>
<evidence type="ECO:0000313" key="7">
    <source>
        <dbReference type="EMBL" id="TKJ36902.1"/>
    </source>
</evidence>
<dbReference type="Pfam" id="PF01957">
    <property type="entry name" value="NfeD"/>
    <property type="match status" value="1"/>
</dbReference>
<keyword evidence="3 5" id="KW-1133">Transmembrane helix</keyword>
<dbReference type="AlphaFoldDB" id="A0A532UPS9"/>
<keyword evidence="2 5" id="KW-0812">Transmembrane</keyword>
<feature type="transmembrane region" description="Helical" evidence="5">
    <location>
        <begin position="6"/>
        <end position="22"/>
    </location>
</feature>
<organism evidence="7 8">
    <name type="scientific">candidate division LCP-89 bacterium B3_LCP</name>
    <dbReference type="NCBI Taxonomy" id="2012998"/>
    <lineage>
        <taxon>Bacteria</taxon>
        <taxon>Pseudomonadati</taxon>
        <taxon>Bacteria division LCP-89</taxon>
    </lineage>
</organism>
<dbReference type="GO" id="GO:0005886">
    <property type="term" value="C:plasma membrane"/>
    <property type="evidence" value="ECO:0007669"/>
    <property type="project" value="TreeGrafter"/>
</dbReference>
<evidence type="ECO:0000256" key="1">
    <source>
        <dbReference type="ARBA" id="ARBA00004141"/>
    </source>
</evidence>